<dbReference type="InterPro" id="IPR036084">
    <property type="entry name" value="Ser_inhib-like_sf"/>
</dbReference>
<accession>A0A6G5A772</accession>
<organism evidence="3">
    <name type="scientific">Rhipicephalus microplus</name>
    <name type="common">Cattle tick</name>
    <name type="synonym">Boophilus microplus</name>
    <dbReference type="NCBI Taxonomy" id="6941"/>
    <lineage>
        <taxon>Eukaryota</taxon>
        <taxon>Metazoa</taxon>
        <taxon>Ecdysozoa</taxon>
        <taxon>Arthropoda</taxon>
        <taxon>Chelicerata</taxon>
        <taxon>Arachnida</taxon>
        <taxon>Acari</taxon>
        <taxon>Parasitiformes</taxon>
        <taxon>Ixodida</taxon>
        <taxon>Ixodoidea</taxon>
        <taxon>Ixodidae</taxon>
        <taxon>Rhipicephalinae</taxon>
        <taxon>Rhipicephalus</taxon>
        <taxon>Boophilus</taxon>
    </lineage>
</organism>
<proteinExistence type="predicted"/>
<protein>
    <submittedName>
        <fullName evidence="3">Putative trypsin inhibitor like cysteine rich domain protein</fullName>
    </submittedName>
</protein>
<dbReference type="SUPFAM" id="SSF57567">
    <property type="entry name" value="Serine protease inhibitors"/>
    <property type="match status" value="1"/>
</dbReference>
<evidence type="ECO:0000313" key="3">
    <source>
        <dbReference type="EMBL" id="NIE46842.1"/>
    </source>
</evidence>
<dbReference type="AlphaFoldDB" id="A0A6G5A772"/>
<feature type="chain" id="PRO_5026219097" evidence="1">
    <location>
        <begin position="25"/>
        <end position="135"/>
    </location>
</feature>
<dbReference type="Pfam" id="PF01826">
    <property type="entry name" value="TIL"/>
    <property type="match status" value="1"/>
</dbReference>
<evidence type="ECO:0000259" key="2">
    <source>
        <dbReference type="Pfam" id="PF01826"/>
    </source>
</evidence>
<evidence type="ECO:0000256" key="1">
    <source>
        <dbReference type="SAM" id="SignalP"/>
    </source>
</evidence>
<feature type="domain" description="TIL" evidence="2">
    <location>
        <begin position="64"/>
        <end position="121"/>
    </location>
</feature>
<sequence length="135" mass="15573">MATMNIRSFAVIVVLCTFLLPATAQEPASEDLTLRGRSGWHQPYWPNWHWPNWHWPGWPIWPKCPWGEVYKQCASSSCGEKRCSDIGRPRPGCTRDCQSRCFCMKGLYRNGRGRCVPKWRCHKAGFVTPVPYGTE</sequence>
<reference evidence="3" key="1">
    <citation type="submission" date="2020-03" db="EMBL/GenBank/DDBJ databases">
        <title>A transcriptome and proteome of the tick Rhipicephalus microplus shaped by the genetic composition of its hosts and developmental stage.</title>
        <authorList>
            <person name="Garcia G.R."/>
            <person name="Ribeiro J.M.C."/>
            <person name="Maruyama S.R."/>
            <person name="Gardinasse L.G."/>
            <person name="Nelson K."/>
            <person name="Ferreira B.R."/>
            <person name="Andrade T.G."/>
            <person name="Santos I.K.F.M."/>
        </authorList>
    </citation>
    <scope>NUCLEOTIDE SEQUENCE</scope>
    <source>
        <strain evidence="3">NSGR</strain>
        <tissue evidence="3">Salivary glands</tissue>
    </source>
</reference>
<dbReference type="EMBL" id="GIKN01004569">
    <property type="protein sequence ID" value="NIE46842.1"/>
    <property type="molecule type" value="Transcribed_RNA"/>
</dbReference>
<dbReference type="InterPro" id="IPR002919">
    <property type="entry name" value="TIL_dom"/>
</dbReference>
<dbReference type="CDD" id="cd19941">
    <property type="entry name" value="TIL"/>
    <property type="match status" value="1"/>
</dbReference>
<keyword evidence="1" id="KW-0732">Signal</keyword>
<dbReference type="Gene3D" id="2.10.25.10">
    <property type="entry name" value="Laminin"/>
    <property type="match status" value="1"/>
</dbReference>
<name>A0A6G5A772_RHIMP</name>
<feature type="signal peptide" evidence="1">
    <location>
        <begin position="1"/>
        <end position="24"/>
    </location>
</feature>